<reference evidence="2 3" key="1">
    <citation type="journal article" date="2014" name="Proc. Natl. Acad. Sci. U.S.A.">
        <title>Functional type 2 photosynthetic reaction centers found in the rare bacterial phylum Gemmatimonadetes.</title>
        <authorList>
            <person name="Zeng Y."/>
            <person name="Feng F."/>
            <person name="Medova H."/>
            <person name="Dean J."/>
            <person name="Koblizek M."/>
        </authorList>
    </citation>
    <scope>NUCLEOTIDE SEQUENCE [LARGE SCALE GENOMIC DNA]</scope>
    <source>
        <strain evidence="2 3">AP64</strain>
    </source>
</reference>
<feature type="region of interest" description="Disordered" evidence="1">
    <location>
        <begin position="153"/>
        <end position="181"/>
    </location>
</feature>
<evidence type="ECO:0000313" key="2">
    <source>
        <dbReference type="EMBL" id="AMW03971.1"/>
    </source>
</evidence>
<dbReference type="InterPro" id="IPR007809">
    <property type="entry name" value="FlgN-like"/>
</dbReference>
<keyword evidence="3" id="KW-1185">Reference proteome</keyword>
<dbReference type="OrthoDB" id="9836708at2"/>
<evidence type="ECO:0008006" key="4">
    <source>
        <dbReference type="Google" id="ProtNLM"/>
    </source>
</evidence>
<dbReference type="GO" id="GO:0044780">
    <property type="term" value="P:bacterial-type flagellum assembly"/>
    <property type="evidence" value="ECO:0007669"/>
    <property type="project" value="InterPro"/>
</dbReference>
<dbReference type="eggNOG" id="ENOG50342SW">
    <property type="taxonomic scope" value="Bacteria"/>
</dbReference>
<evidence type="ECO:0000313" key="3">
    <source>
        <dbReference type="Proteomes" id="UP000076404"/>
    </source>
</evidence>
<dbReference type="Proteomes" id="UP000076404">
    <property type="component" value="Chromosome"/>
</dbReference>
<name>A0A143BH86_9BACT</name>
<dbReference type="AlphaFoldDB" id="A0A143BH86"/>
<protein>
    <recommendedName>
        <fullName evidence="4">Flagellar protein FlgN</fullName>
    </recommendedName>
</protein>
<proteinExistence type="predicted"/>
<dbReference type="KEGG" id="gph:GEMMAAP_02235"/>
<dbReference type="RefSeq" id="WP_026849255.1">
    <property type="nucleotide sequence ID" value="NZ_CP011454.1"/>
</dbReference>
<dbReference type="Pfam" id="PF05130">
    <property type="entry name" value="FlgN"/>
    <property type="match status" value="1"/>
</dbReference>
<reference evidence="2 3" key="2">
    <citation type="journal article" date="2016" name="Environ. Microbiol. Rep.">
        <title>Metagenomic evidence for the presence of phototrophic Gemmatimonadetes bacteria in diverse environments.</title>
        <authorList>
            <person name="Zeng Y."/>
            <person name="Baumbach J."/>
            <person name="Barbosa E.G."/>
            <person name="Azevedo V."/>
            <person name="Zhang C."/>
            <person name="Koblizek M."/>
        </authorList>
    </citation>
    <scope>NUCLEOTIDE SEQUENCE [LARGE SCALE GENOMIC DNA]</scope>
    <source>
        <strain evidence="2 3">AP64</strain>
    </source>
</reference>
<evidence type="ECO:0000256" key="1">
    <source>
        <dbReference type="SAM" id="MobiDB-lite"/>
    </source>
</evidence>
<dbReference type="Gene3D" id="1.20.58.300">
    <property type="entry name" value="FlgN-like"/>
    <property type="match status" value="1"/>
</dbReference>
<gene>
    <name evidence="2" type="ORF">GEMMAAP_02235</name>
</gene>
<dbReference type="STRING" id="1379270.GEMMAAP_02235"/>
<accession>A0A143BH86</accession>
<dbReference type="EMBL" id="CP011454">
    <property type="protein sequence ID" value="AMW03971.1"/>
    <property type="molecule type" value="Genomic_DNA"/>
</dbReference>
<organism evidence="2 3">
    <name type="scientific">Gemmatimonas phototrophica</name>
    <dbReference type="NCBI Taxonomy" id="1379270"/>
    <lineage>
        <taxon>Bacteria</taxon>
        <taxon>Pseudomonadati</taxon>
        <taxon>Gemmatimonadota</taxon>
        <taxon>Gemmatimonadia</taxon>
        <taxon>Gemmatimonadales</taxon>
        <taxon>Gemmatimonadaceae</taxon>
        <taxon>Gemmatimonas</taxon>
    </lineage>
</organism>
<sequence>MSPTTLYAHEPASRVGLQSSALLDALHDALISERRLLDDLIAQMRRQRTAVAADDIQGVDDSTFATHRILATLGQARTRRRQLNVLLGGTEECTLREVEELLGDLVDDRFRDARARLQQSADMLTREVGMNRKMLREALTTTDTHVRTLVGAPASPSTYASEGVVPPTTGAPRGVLVNRTV</sequence>